<feature type="domain" description="MacB-like periplasmic core" evidence="9">
    <location>
        <begin position="37"/>
        <end position="264"/>
    </location>
</feature>
<dbReference type="PANTHER" id="PTHR30572:SF4">
    <property type="entry name" value="ABC TRANSPORTER PERMEASE YTRF"/>
    <property type="match status" value="1"/>
</dbReference>
<evidence type="ECO:0000313" key="11">
    <source>
        <dbReference type="Proteomes" id="UP000264071"/>
    </source>
</evidence>
<evidence type="ECO:0000313" key="10">
    <source>
        <dbReference type="EMBL" id="HCT57692.1"/>
    </source>
</evidence>
<feature type="transmembrane region" description="Helical" evidence="7">
    <location>
        <begin position="38"/>
        <end position="57"/>
    </location>
</feature>
<evidence type="ECO:0000256" key="5">
    <source>
        <dbReference type="ARBA" id="ARBA00023136"/>
    </source>
</evidence>
<evidence type="ECO:0000259" key="9">
    <source>
        <dbReference type="Pfam" id="PF12704"/>
    </source>
</evidence>
<proteinExistence type="inferred from homology"/>
<dbReference type="AlphaFoldDB" id="A0A3D4VAC1"/>
<dbReference type="InterPro" id="IPR025857">
    <property type="entry name" value="MacB_PCD"/>
</dbReference>
<evidence type="ECO:0000256" key="1">
    <source>
        <dbReference type="ARBA" id="ARBA00004651"/>
    </source>
</evidence>
<dbReference type="Proteomes" id="UP000264071">
    <property type="component" value="Unassembled WGS sequence"/>
</dbReference>
<protein>
    <submittedName>
        <fullName evidence="10">ABC transporter permease</fullName>
    </submittedName>
</protein>
<evidence type="ECO:0000256" key="7">
    <source>
        <dbReference type="SAM" id="Phobius"/>
    </source>
</evidence>
<dbReference type="PANTHER" id="PTHR30572">
    <property type="entry name" value="MEMBRANE COMPONENT OF TRANSPORTER-RELATED"/>
    <property type="match status" value="1"/>
</dbReference>
<evidence type="ECO:0000256" key="4">
    <source>
        <dbReference type="ARBA" id="ARBA00022989"/>
    </source>
</evidence>
<dbReference type="InterPro" id="IPR003838">
    <property type="entry name" value="ABC3_permease_C"/>
</dbReference>
<evidence type="ECO:0000259" key="8">
    <source>
        <dbReference type="Pfam" id="PF02687"/>
    </source>
</evidence>
<evidence type="ECO:0000256" key="2">
    <source>
        <dbReference type="ARBA" id="ARBA00022475"/>
    </source>
</evidence>
<dbReference type="Pfam" id="PF02687">
    <property type="entry name" value="FtsX"/>
    <property type="match status" value="1"/>
</dbReference>
<reference evidence="10 11" key="1">
    <citation type="journal article" date="2018" name="Nat. Biotechnol.">
        <title>A standardized bacterial taxonomy based on genome phylogeny substantially revises the tree of life.</title>
        <authorList>
            <person name="Parks D.H."/>
            <person name="Chuvochina M."/>
            <person name="Waite D.W."/>
            <person name="Rinke C."/>
            <person name="Skarshewski A."/>
            <person name="Chaumeil P.A."/>
            <person name="Hugenholtz P."/>
        </authorList>
    </citation>
    <scope>NUCLEOTIDE SEQUENCE [LARGE SCALE GENOMIC DNA]</scope>
    <source>
        <strain evidence="10">UBA8844</strain>
    </source>
</reference>
<dbReference type="InterPro" id="IPR050250">
    <property type="entry name" value="Macrolide_Exporter_MacB"/>
</dbReference>
<keyword evidence="5 7" id="KW-0472">Membrane</keyword>
<comment type="similarity">
    <text evidence="6">Belongs to the ABC-4 integral membrane protein family.</text>
</comment>
<comment type="subcellular location">
    <subcellularLocation>
        <location evidence="1">Cell membrane</location>
        <topology evidence="1">Multi-pass membrane protein</topology>
    </subcellularLocation>
</comment>
<dbReference type="OMA" id="RARDIQW"/>
<keyword evidence="3 7" id="KW-0812">Transmembrane</keyword>
<dbReference type="GO" id="GO:0005886">
    <property type="term" value="C:plasma membrane"/>
    <property type="evidence" value="ECO:0007669"/>
    <property type="project" value="UniProtKB-SubCell"/>
</dbReference>
<keyword evidence="4 7" id="KW-1133">Transmembrane helix</keyword>
<dbReference type="EMBL" id="DPIY01000010">
    <property type="protein sequence ID" value="HCT57692.1"/>
    <property type="molecule type" value="Genomic_DNA"/>
</dbReference>
<comment type="caution">
    <text evidence="10">The sequence shown here is derived from an EMBL/GenBank/DDBJ whole genome shotgun (WGS) entry which is preliminary data.</text>
</comment>
<evidence type="ECO:0000256" key="3">
    <source>
        <dbReference type="ARBA" id="ARBA00022692"/>
    </source>
</evidence>
<evidence type="ECO:0000256" key="6">
    <source>
        <dbReference type="ARBA" id="ARBA00038076"/>
    </source>
</evidence>
<feature type="transmembrane region" description="Helical" evidence="7">
    <location>
        <begin position="298"/>
        <end position="320"/>
    </location>
</feature>
<dbReference type="GO" id="GO:0022857">
    <property type="term" value="F:transmembrane transporter activity"/>
    <property type="evidence" value="ECO:0007669"/>
    <property type="project" value="TreeGrafter"/>
</dbReference>
<dbReference type="Pfam" id="PF12704">
    <property type="entry name" value="MacB_PCD"/>
    <property type="match status" value="1"/>
</dbReference>
<gene>
    <name evidence="10" type="ORF">DGD08_10875</name>
</gene>
<accession>A0A3D4VAC1</accession>
<organism evidence="10 11">
    <name type="scientific">Gemmatimonas aurantiaca</name>
    <dbReference type="NCBI Taxonomy" id="173480"/>
    <lineage>
        <taxon>Bacteria</taxon>
        <taxon>Pseudomonadati</taxon>
        <taxon>Gemmatimonadota</taxon>
        <taxon>Gemmatimonadia</taxon>
        <taxon>Gemmatimonadales</taxon>
        <taxon>Gemmatimonadaceae</taxon>
        <taxon>Gemmatimonas</taxon>
    </lineage>
</organism>
<feature type="transmembrane region" description="Helical" evidence="7">
    <location>
        <begin position="351"/>
        <end position="375"/>
    </location>
</feature>
<name>A0A3D4VAC1_9BACT</name>
<feature type="transmembrane region" description="Helical" evidence="7">
    <location>
        <begin position="387"/>
        <end position="412"/>
    </location>
</feature>
<sequence>MTTPAAVSSGARHGSVTNILAAAVVGIGSLRENPLRTILSTLGVIIGVGALVSVLSLGDAMQRFVRGELSRTTDLQNLSIRSLTQLNVNGVNVPVRNYPVFTLRDLDDIRRDITPLRGAAMTLGGTARVTYARTGNQRQVNISAATAGVEQITPPNLIGGRMFTASEASHNAPVILLSNLLASELAAERGIHSILGAFVRVHGIPMEVIGIHAAYKGERGYAATVPFAAASALLGSSATLRTPTILLKAESVEDVQRVKQEVEDWLATRYRDWETSVQISTREGTLEQAMQGLMIMKLFLGALAGISLLVGGIGIMNIMLANVTERTREIGIRKAIGARARDIQWQFLTEAVAVSCFGSTAGVLLGAVISAGTLVGIRKWVGAEQMAFTMSPSTVVVAAAAAVAIGVIFGTYPARRAGRLSPIDAIRHE</sequence>
<keyword evidence="2" id="KW-1003">Cell membrane</keyword>
<feature type="domain" description="ABC3 transporter permease C-terminal" evidence="8">
    <location>
        <begin position="303"/>
        <end position="422"/>
    </location>
</feature>